<gene>
    <name evidence="2" type="ORF">CL6EHI_049710</name>
</gene>
<dbReference type="PANTHER" id="PTHR12496:SF0">
    <property type="entry name" value="METHYLTRANSFERASE DOMAIN-CONTAINING PROTEIN"/>
    <property type="match status" value="1"/>
</dbReference>
<protein>
    <recommendedName>
        <fullName evidence="1">Methyltransferase domain-containing protein</fullName>
    </recommendedName>
</protein>
<dbReference type="EMBL" id="BDEQ01000001">
    <property type="protein sequence ID" value="GAT92258.1"/>
    <property type="molecule type" value="Genomic_DNA"/>
</dbReference>
<dbReference type="InterPro" id="IPR025714">
    <property type="entry name" value="Methyltranfer_dom"/>
</dbReference>
<evidence type="ECO:0000259" key="1">
    <source>
        <dbReference type="Pfam" id="PF13679"/>
    </source>
</evidence>
<dbReference type="SUPFAM" id="SSF53335">
    <property type="entry name" value="S-adenosyl-L-methionine-dependent methyltransferases"/>
    <property type="match status" value="1"/>
</dbReference>
<organism evidence="2 3">
    <name type="scientific">Entamoeba histolytica</name>
    <dbReference type="NCBI Taxonomy" id="5759"/>
    <lineage>
        <taxon>Eukaryota</taxon>
        <taxon>Amoebozoa</taxon>
        <taxon>Evosea</taxon>
        <taxon>Archamoebae</taxon>
        <taxon>Mastigamoebida</taxon>
        <taxon>Entamoebidae</taxon>
        <taxon>Entamoeba</taxon>
    </lineage>
</organism>
<dbReference type="InterPro" id="IPR052220">
    <property type="entry name" value="METTL25"/>
</dbReference>
<dbReference type="Gene3D" id="3.40.50.150">
    <property type="entry name" value="Vaccinia Virus protein VP39"/>
    <property type="match status" value="1"/>
</dbReference>
<dbReference type="VEuPathDB" id="AmoebaDB:EHI5A_118820"/>
<dbReference type="PANTHER" id="PTHR12496">
    <property type="entry name" value="CGI-41 METHYLTRANSFERASE"/>
    <property type="match status" value="1"/>
</dbReference>
<dbReference type="VEuPathDB" id="AmoebaDB:EHI8A_100220"/>
<sequence length="499" mass="58147">MQLLSTQHEILPSSFETYQQYENEMITFLNQNEVCFSVNNYNNESQYLNTEKPTRVLINGIYERINEEWRNQYFDLIKTMGKQYPEQSDIILLNIFALIHPEIKAIIPKKYYIEVPLSLQQFIDKCKLLYPKGNIEGKKEQWILMNEKKGYECKELSSLINQYWKGCVIDIGSGKGYLMEELQKKGIECIGIEGKEEYVKAMKDRNQKVAKIEKIEPKKDVKVASEYLSSDITSEAFMEIVQKLTSSQEFLMTCLHACGNLTPTLLRLSINIPQIKMICAVGCCYHKLTEEIDNWKTNPLEKKQTYVNEKQYGFPMSEFVKQSIHFHLAHSEISTFADPMKMSKDDFIKMMKQQSFKAVFEFIMYKTLGSQEDHPTGKTKNGSFHEYFESALRNIQKRTSFTYRDKTYNERLMTFIQEYLNTKEPNMNVQSIFNQLTINGILVERAAFIILGALIAPVLESSIVVDRVLYLQQYCKQVSCQRVFDSSISPRCFALIAKK</sequence>
<dbReference type="OMA" id="QVRMGRN"/>
<evidence type="ECO:0000313" key="2">
    <source>
        <dbReference type="EMBL" id="GAT92258.1"/>
    </source>
</evidence>
<proteinExistence type="predicted"/>
<feature type="domain" description="Methyltransferase" evidence="1">
    <location>
        <begin position="151"/>
        <end position="290"/>
    </location>
</feature>
<comment type="caution">
    <text evidence="2">The sequence shown here is derived from an EMBL/GenBank/DDBJ whole genome shotgun (WGS) entry which is preliminary data.</text>
</comment>
<dbReference type="VEuPathDB" id="AmoebaDB:EHI_049710"/>
<dbReference type="VEuPathDB" id="AmoebaDB:EHI7A_095990"/>
<dbReference type="VEuPathDB" id="AmoebaDB:KM1_149000"/>
<dbReference type="Pfam" id="PF13679">
    <property type="entry name" value="Methyltransf_32"/>
    <property type="match status" value="1"/>
</dbReference>
<accession>A0A5K1VEU3</accession>
<dbReference type="InterPro" id="IPR029063">
    <property type="entry name" value="SAM-dependent_MTases_sf"/>
</dbReference>
<dbReference type="Proteomes" id="UP000078387">
    <property type="component" value="Unassembled WGS sequence"/>
</dbReference>
<evidence type="ECO:0000313" key="3">
    <source>
        <dbReference type="Proteomes" id="UP000078387"/>
    </source>
</evidence>
<dbReference type="AlphaFoldDB" id="A0A5K1VEU3"/>
<name>A0A5K1VEU3_ENTHI</name>
<reference evidence="2 3" key="1">
    <citation type="submission" date="2016-05" db="EMBL/GenBank/DDBJ databases">
        <title>First whole genome sequencing of Entamoeba histolytica HM1:IMSS-clone-6.</title>
        <authorList>
            <person name="Mukherjee Avik.K."/>
            <person name="Izumyama S."/>
            <person name="Nakada-Tsukui K."/>
            <person name="Nozaki T."/>
        </authorList>
    </citation>
    <scope>NUCLEOTIDE SEQUENCE [LARGE SCALE GENOMIC DNA]</scope>
    <source>
        <strain evidence="2 3">HM1:IMSS clone 6</strain>
    </source>
</reference>